<dbReference type="EMBL" id="KN768080">
    <property type="protein sequence ID" value="KIH47129.1"/>
    <property type="molecule type" value="Genomic_DNA"/>
</dbReference>
<evidence type="ECO:0008006" key="4">
    <source>
        <dbReference type="Google" id="ProtNLM"/>
    </source>
</evidence>
<feature type="non-terminal residue" evidence="2">
    <location>
        <position position="136"/>
    </location>
</feature>
<keyword evidence="3" id="KW-1185">Reference proteome</keyword>
<feature type="region of interest" description="Disordered" evidence="1">
    <location>
        <begin position="1"/>
        <end position="25"/>
    </location>
</feature>
<sequence length="136" mass="14914">MVPAARPRRSCRSRRRDGNHALNNKGILSQVAQNPWLNPATPGAVNLRLTVSGSCVRLVKLRTVPQLRGVPFIKMRVAVNLNMFHPELPLLQRYKAAAAAGFRQVEVSVPYSEKAEDLKSTADSLGLSHTLINAPP</sequence>
<evidence type="ECO:0000313" key="2">
    <source>
        <dbReference type="EMBL" id="KIH47129.1"/>
    </source>
</evidence>
<dbReference type="SUPFAM" id="SSF51658">
    <property type="entry name" value="Xylose isomerase-like"/>
    <property type="match status" value="1"/>
</dbReference>
<evidence type="ECO:0000313" key="3">
    <source>
        <dbReference type="Proteomes" id="UP000054047"/>
    </source>
</evidence>
<accession>A0A0C2FK40</accession>
<organism evidence="2 3">
    <name type="scientific">Ancylostoma duodenale</name>
    <dbReference type="NCBI Taxonomy" id="51022"/>
    <lineage>
        <taxon>Eukaryota</taxon>
        <taxon>Metazoa</taxon>
        <taxon>Ecdysozoa</taxon>
        <taxon>Nematoda</taxon>
        <taxon>Chromadorea</taxon>
        <taxon>Rhabditida</taxon>
        <taxon>Rhabditina</taxon>
        <taxon>Rhabditomorpha</taxon>
        <taxon>Strongyloidea</taxon>
        <taxon>Ancylostomatidae</taxon>
        <taxon>Ancylostomatinae</taxon>
        <taxon>Ancylostoma</taxon>
    </lineage>
</organism>
<proteinExistence type="predicted"/>
<reference evidence="2 3" key="1">
    <citation type="submission" date="2013-12" db="EMBL/GenBank/DDBJ databases">
        <title>Draft genome of the parsitic nematode Ancylostoma duodenale.</title>
        <authorList>
            <person name="Mitreva M."/>
        </authorList>
    </citation>
    <scope>NUCLEOTIDE SEQUENCE [LARGE SCALE GENOMIC DNA]</scope>
    <source>
        <strain evidence="2 3">Zhejiang</strain>
    </source>
</reference>
<name>A0A0C2FK40_9BILA</name>
<protein>
    <recommendedName>
        <fullName evidence="4">Xylose isomerase-like TIM barrel domain-containing protein</fullName>
    </recommendedName>
</protein>
<feature type="compositionally biased region" description="Basic residues" evidence="1">
    <location>
        <begin position="1"/>
        <end position="17"/>
    </location>
</feature>
<gene>
    <name evidence="2" type="ORF">ANCDUO_22815</name>
</gene>
<dbReference type="OrthoDB" id="4214675at2759"/>
<dbReference type="AlphaFoldDB" id="A0A0C2FK40"/>
<dbReference type="Gene3D" id="3.20.20.150">
    <property type="entry name" value="Divalent-metal-dependent TIM barrel enzymes"/>
    <property type="match status" value="1"/>
</dbReference>
<dbReference type="InterPro" id="IPR036237">
    <property type="entry name" value="Xyl_isomerase-like_sf"/>
</dbReference>
<evidence type="ECO:0000256" key="1">
    <source>
        <dbReference type="SAM" id="MobiDB-lite"/>
    </source>
</evidence>
<dbReference type="Proteomes" id="UP000054047">
    <property type="component" value="Unassembled WGS sequence"/>
</dbReference>